<reference evidence="1" key="1">
    <citation type="submission" date="2011-11" db="EMBL/GenBank/DDBJ databases">
        <title>Improved High-Quality Draft sequence of Desulfovibrio sp. U5L.</title>
        <authorList>
            <consortium name="US DOE Joint Genome Institute"/>
            <person name="Lucas S."/>
            <person name="Han J."/>
            <person name="Lapidus A."/>
            <person name="Cheng J.-F."/>
            <person name="Goodwin L."/>
            <person name="Pitluck S."/>
            <person name="Peters L."/>
            <person name="Ovchinnikova G."/>
            <person name="Held B."/>
            <person name="Detter J.C."/>
            <person name="Han C."/>
            <person name="Tapia R."/>
            <person name="Land M."/>
            <person name="Hauser L."/>
            <person name="Kyrpides N."/>
            <person name="Ivanova N."/>
            <person name="Pagani I."/>
            <person name="Gabster J."/>
            <person name="Walker C."/>
            <person name="Stolyar S."/>
            <person name="Stahl D."/>
            <person name="Arkin A."/>
            <person name="Dehal P."/>
            <person name="Hazen T."/>
            <person name="Woyke T."/>
        </authorList>
    </citation>
    <scope>NUCLEOTIDE SEQUENCE [LARGE SCALE GENOMIC DNA]</scope>
    <source>
        <strain evidence="1">U5L</strain>
    </source>
</reference>
<dbReference type="EMBL" id="JH600068">
    <property type="protein sequence ID" value="EIG52030.1"/>
    <property type="molecule type" value="Genomic_DNA"/>
</dbReference>
<dbReference type="eggNOG" id="ENOG5032D90">
    <property type="taxonomic scope" value="Bacteria"/>
</dbReference>
<organism evidence="1">
    <name type="scientific">Desulfovibrio sp. U5L</name>
    <dbReference type="NCBI Taxonomy" id="596152"/>
    <lineage>
        <taxon>Bacteria</taxon>
        <taxon>Pseudomonadati</taxon>
        <taxon>Thermodesulfobacteriota</taxon>
        <taxon>Desulfovibrionia</taxon>
        <taxon>Desulfovibrionales</taxon>
        <taxon>Desulfovibrionaceae</taxon>
        <taxon>Desulfovibrio</taxon>
    </lineage>
</organism>
<protein>
    <submittedName>
        <fullName evidence="1">Uncharacterized protein</fullName>
    </submittedName>
</protein>
<dbReference type="OrthoDB" id="5446649at2"/>
<proteinExistence type="predicted"/>
<name>I2PWX4_9BACT</name>
<gene>
    <name evidence="1" type="ORF">DesU5LDRAFT_0315</name>
</gene>
<sequence length="313" mass="36866">MKIYQSSLGYKTLELLTEYAPDIKVNILRSFRLNDDETFAIIRDFKDNIDSIILDSGVWSKHNNPQKYNHTVEEYADFLNRYGQLFEFCFSYDEDFDEKERDVHGSRNRDNQLFLEKTCTTVQPVPVIHLLENEEVDFYCQQSKKYSIVAIGSNAISDQRFSSVVKTLYENDIKVHAFKIGSADKLKGLHAWSSDCSSHAQWTAAGRCVFYDSNNGKDATVSFRPLDKKGIPNDDYYQIHHLLDDFMWFLEEYVSIEIDILIKDSNYRTMTNSIYFWWLEKYLSNCNEAIVPKFIYQINPEVEEFINYLFKEK</sequence>
<dbReference type="AlphaFoldDB" id="I2PWX4"/>
<dbReference type="HOGENOM" id="CLU_920482_0_0_7"/>
<evidence type="ECO:0000313" key="1">
    <source>
        <dbReference type="EMBL" id="EIG52030.1"/>
    </source>
</evidence>
<accession>I2PWX4</accession>